<evidence type="ECO:0000313" key="2">
    <source>
        <dbReference type="Proteomes" id="UP000197781"/>
    </source>
</evidence>
<organism evidence="1 2">
    <name type="scientific">Brevibacillus formosus</name>
    <dbReference type="NCBI Taxonomy" id="54913"/>
    <lineage>
        <taxon>Bacteria</taxon>
        <taxon>Bacillati</taxon>
        <taxon>Bacillota</taxon>
        <taxon>Bacilli</taxon>
        <taxon>Bacillales</taxon>
        <taxon>Paenibacillaceae</taxon>
        <taxon>Brevibacillus</taxon>
    </lineage>
</organism>
<accession>A0A220MI44</accession>
<name>A0A220MI44_9BACL</name>
<dbReference type="KEGG" id="bfm:BP422_14715"/>
<protein>
    <submittedName>
        <fullName evidence="1">Uncharacterized protein</fullName>
    </submittedName>
</protein>
<gene>
    <name evidence="1" type="ORF">BP422_14715</name>
</gene>
<evidence type="ECO:0000313" key="1">
    <source>
        <dbReference type="EMBL" id="ASJ54714.1"/>
    </source>
</evidence>
<sequence length="91" mass="10401">MKREDALFNWLQIQVVADARSEDRSALDTAAFFLQLLHEDHQMSDIGYRQEGSWYVLFGSADSQSVEVRYPAESVEALLVAIESEPKYNCN</sequence>
<dbReference type="AlphaFoldDB" id="A0A220MI44"/>
<dbReference type="RefSeq" id="WP_088908424.1">
    <property type="nucleotide sequence ID" value="NZ_CP018145.1"/>
</dbReference>
<dbReference type="EMBL" id="CP018145">
    <property type="protein sequence ID" value="ASJ54714.1"/>
    <property type="molecule type" value="Genomic_DNA"/>
</dbReference>
<reference evidence="1 2" key="1">
    <citation type="submission" date="2016-11" db="EMBL/GenBank/DDBJ databases">
        <authorList>
            <person name="Jaros S."/>
            <person name="Januszkiewicz K."/>
            <person name="Wedrychowicz H."/>
        </authorList>
    </citation>
    <scope>NUCLEOTIDE SEQUENCE [LARGE SCALE GENOMIC DNA]</scope>
    <source>
        <strain evidence="1 2">NF2</strain>
    </source>
</reference>
<dbReference type="Proteomes" id="UP000197781">
    <property type="component" value="Chromosome"/>
</dbReference>
<proteinExistence type="predicted"/>